<accession>A0AAE3IYC4</accession>
<reference evidence="1" key="1">
    <citation type="submission" date="2022-10" db="EMBL/GenBank/DDBJ databases">
        <authorList>
            <person name="Yue Y."/>
        </authorList>
    </citation>
    <scope>NUCLEOTIDE SEQUENCE</scope>
    <source>
        <strain evidence="1">Z654</strain>
    </source>
</reference>
<proteinExistence type="predicted"/>
<protein>
    <submittedName>
        <fullName evidence="1">Uncharacterized protein</fullName>
    </submittedName>
</protein>
<organism evidence="1 2">
    <name type="scientific">Halocynthiibacter halioticoli</name>
    <dbReference type="NCBI Taxonomy" id="2986804"/>
    <lineage>
        <taxon>Bacteria</taxon>
        <taxon>Pseudomonadati</taxon>
        <taxon>Pseudomonadota</taxon>
        <taxon>Alphaproteobacteria</taxon>
        <taxon>Rhodobacterales</taxon>
        <taxon>Paracoccaceae</taxon>
        <taxon>Halocynthiibacter</taxon>
    </lineage>
</organism>
<evidence type="ECO:0000313" key="1">
    <source>
        <dbReference type="EMBL" id="MCV6824358.1"/>
    </source>
</evidence>
<dbReference type="RefSeq" id="WP_263953168.1">
    <property type="nucleotide sequence ID" value="NZ_JAOYFC010000001.1"/>
</dbReference>
<comment type="caution">
    <text evidence="1">The sequence shown here is derived from an EMBL/GenBank/DDBJ whole genome shotgun (WGS) entry which is preliminary data.</text>
</comment>
<evidence type="ECO:0000313" key="2">
    <source>
        <dbReference type="Proteomes" id="UP001208041"/>
    </source>
</evidence>
<gene>
    <name evidence="1" type="ORF">OH136_07290</name>
</gene>
<keyword evidence="2" id="KW-1185">Reference proteome</keyword>
<dbReference type="EMBL" id="JAOYFC010000001">
    <property type="protein sequence ID" value="MCV6824358.1"/>
    <property type="molecule type" value="Genomic_DNA"/>
</dbReference>
<dbReference type="Proteomes" id="UP001208041">
    <property type="component" value="Unassembled WGS sequence"/>
</dbReference>
<name>A0AAE3IYC4_9RHOB</name>
<sequence>MSKQEKIGVNPSREPLTLIVGDAAAWLSAGRSLPDDKGLHYTSYEDLSKDLLDDINPDIVLAPLLGQGFDAMDLAIQLDIFGYKGRFRALSPDLPNPKLILKEVKSLCPKIDFDLFIVDDSADRRMN</sequence>
<dbReference type="AlphaFoldDB" id="A0AAE3IYC4"/>